<protein>
    <recommendedName>
        <fullName evidence="15">EB1 C-terminal domain-containing protein</fullName>
    </recommendedName>
</protein>
<evidence type="ECO:0000313" key="13">
    <source>
        <dbReference type="EMBL" id="POY71235.1"/>
    </source>
</evidence>
<keyword evidence="4" id="KW-0132">Cell division</keyword>
<dbReference type="InterPro" id="IPR036133">
    <property type="entry name" value="EB1_C_sf"/>
</dbReference>
<dbReference type="InterPro" id="IPR004953">
    <property type="entry name" value="EB1_C"/>
</dbReference>
<dbReference type="EMBL" id="PJQD01000085">
    <property type="protein sequence ID" value="POY71235.1"/>
    <property type="molecule type" value="Genomic_DNA"/>
</dbReference>
<evidence type="ECO:0008006" key="15">
    <source>
        <dbReference type="Google" id="ProtNLM"/>
    </source>
</evidence>
<evidence type="ECO:0000256" key="2">
    <source>
        <dbReference type="ARBA" id="ARBA00010729"/>
    </source>
</evidence>
<feature type="compositionally biased region" description="Acidic residues" evidence="10">
    <location>
        <begin position="290"/>
        <end position="312"/>
    </location>
</feature>
<comment type="subcellular location">
    <subcellularLocation>
        <location evidence="1">Cytoplasm</location>
        <location evidence="1">Cytoskeleton</location>
    </subcellularLocation>
</comment>
<dbReference type="GO" id="GO:0035372">
    <property type="term" value="P:protein localization to microtubule"/>
    <property type="evidence" value="ECO:0007669"/>
    <property type="project" value="UniProtKB-ARBA"/>
</dbReference>
<organism evidence="13 14">
    <name type="scientific">Rhodotorula taiwanensis</name>
    <dbReference type="NCBI Taxonomy" id="741276"/>
    <lineage>
        <taxon>Eukaryota</taxon>
        <taxon>Fungi</taxon>
        <taxon>Dikarya</taxon>
        <taxon>Basidiomycota</taxon>
        <taxon>Pucciniomycotina</taxon>
        <taxon>Microbotryomycetes</taxon>
        <taxon>Sporidiobolales</taxon>
        <taxon>Sporidiobolaceae</taxon>
        <taxon>Rhodotorula</taxon>
    </lineage>
</organism>
<sequence length="312" mass="33750">MAGESRTELIQFTNDLLGLNYTKIEQCGELDCPEKALSARTAPCADLARTGAAYCQIMDSIFGDVAMNRVKFDAKQEYEYLSNFRILQNSFKVHGIDKPIPVERLVRCKMQDNLEFMQWLKRFWDMNFPGGDYDPIARRGGAGARAPSTSSSAGVGAAAARAPVASTSARRPPAARPAPARGPPPVGAAAGRAPLGAGRVSAARTSSAAGGVDPAALEALNAQMSEMKLSVEGLEKERDFYFNKLREIEIIIGARLEVAEAPAEEGAVPVTEDEKETLLQMQQILYSTEEGFEVPQEGEEGDLVANEEEETF</sequence>
<reference evidence="13 14" key="1">
    <citation type="journal article" date="2018" name="Front. Microbiol.">
        <title>Prospects for Fungal Bioremediation of Acidic Radioactive Waste Sites: Characterization and Genome Sequence of Rhodotorula taiwanensis MD1149.</title>
        <authorList>
            <person name="Tkavc R."/>
            <person name="Matrosova V.Y."/>
            <person name="Grichenko O.E."/>
            <person name="Gostincar C."/>
            <person name="Volpe R.P."/>
            <person name="Klimenkova P."/>
            <person name="Gaidamakova E.K."/>
            <person name="Zhou C.E."/>
            <person name="Stewart B.J."/>
            <person name="Lyman M.G."/>
            <person name="Malfatti S.A."/>
            <person name="Rubinfeld B."/>
            <person name="Courtot M."/>
            <person name="Singh J."/>
            <person name="Dalgard C.L."/>
            <person name="Hamilton T."/>
            <person name="Frey K.G."/>
            <person name="Gunde-Cimerman N."/>
            <person name="Dugan L."/>
            <person name="Daly M.J."/>
        </authorList>
    </citation>
    <scope>NUCLEOTIDE SEQUENCE [LARGE SCALE GENOMIC DNA]</scope>
    <source>
        <strain evidence="13 14">MD1149</strain>
    </source>
</reference>
<feature type="compositionally biased region" description="Low complexity" evidence="10">
    <location>
        <begin position="144"/>
        <end position="172"/>
    </location>
</feature>
<dbReference type="AlphaFoldDB" id="A0A2S5B3B1"/>
<dbReference type="PANTHER" id="PTHR10623">
    <property type="entry name" value="MICROTUBULE-ASSOCIATED PROTEIN RP/EB FAMILY MEMBER"/>
    <property type="match status" value="1"/>
</dbReference>
<evidence type="ECO:0000256" key="7">
    <source>
        <dbReference type="ARBA" id="ARBA00023212"/>
    </source>
</evidence>
<dbReference type="GO" id="GO:0051010">
    <property type="term" value="F:microtubule plus-end binding"/>
    <property type="evidence" value="ECO:0007669"/>
    <property type="project" value="UniProtKB-ARBA"/>
</dbReference>
<keyword evidence="14" id="KW-1185">Reference proteome</keyword>
<feature type="region of interest" description="Disordered" evidence="10">
    <location>
        <begin position="289"/>
        <end position="312"/>
    </location>
</feature>
<keyword evidence="5 9" id="KW-0493">Microtubule</keyword>
<feature type="compositionally biased region" description="Pro residues" evidence="10">
    <location>
        <begin position="174"/>
        <end position="186"/>
    </location>
</feature>
<feature type="region of interest" description="Disordered" evidence="10">
    <location>
        <begin position="139"/>
        <end position="206"/>
    </location>
</feature>
<evidence type="ECO:0000256" key="5">
    <source>
        <dbReference type="ARBA" id="ARBA00022701"/>
    </source>
</evidence>
<dbReference type="Proteomes" id="UP000237144">
    <property type="component" value="Unassembled WGS sequence"/>
</dbReference>
<dbReference type="SUPFAM" id="SSF47576">
    <property type="entry name" value="Calponin-homology domain, CH-domain"/>
    <property type="match status" value="1"/>
</dbReference>
<feature type="compositionally biased region" description="Low complexity" evidence="10">
    <location>
        <begin position="187"/>
        <end position="200"/>
    </location>
</feature>
<evidence type="ECO:0000256" key="6">
    <source>
        <dbReference type="ARBA" id="ARBA00022776"/>
    </source>
</evidence>
<dbReference type="STRING" id="741276.A0A2S5B3B1"/>
<evidence type="ECO:0000259" key="12">
    <source>
        <dbReference type="PROSITE" id="PS51230"/>
    </source>
</evidence>
<dbReference type="GO" id="GO:0035371">
    <property type="term" value="C:microtubule plus-end"/>
    <property type="evidence" value="ECO:0007669"/>
    <property type="project" value="UniProtKB-ARBA"/>
</dbReference>
<accession>A0A2S5B3B1</accession>
<keyword evidence="3" id="KW-0963">Cytoplasm</keyword>
<evidence type="ECO:0000256" key="10">
    <source>
        <dbReference type="SAM" id="MobiDB-lite"/>
    </source>
</evidence>
<evidence type="ECO:0000256" key="9">
    <source>
        <dbReference type="PROSITE-ProRule" id="PRU00576"/>
    </source>
</evidence>
<evidence type="ECO:0000256" key="4">
    <source>
        <dbReference type="ARBA" id="ARBA00022618"/>
    </source>
</evidence>
<feature type="domain" description="Calponin-homology (CH)" evidence="11">
    <location>
        <begin position="3"/>
        <end position="125"/>
    </location>
</feature>
<dbReference type="GO" id="GO:0051301">
    <property type="term" value="P:cell division"/>
    <property type="evidence" value="ECO:0007669"/>
    <property type="project" value="UniProtKB-KW"/>
</dbReference>
<comment type="similarity">
    <text evidence="2">Belongs to the MAPRE family.</text>
</comment>
<dbReference type="Gene3D" id="1.10.418.10">
    <property type="entry name" value="Calponin-like domain"/>
    <property type="match status" value="1"/>
</dbReference>
<keyword evidence="6" id="KW-0498">Mitosis</keyword>
<feature type="domain" description="EB1 C-terminal" evidence="12">
    <location>
        <begin position="209"/>
        <end position="294"/>
    </location>
</feature>
<dbReference type="GO" id="GO:0072686">
    <property type="term" value="C:mitotic spindle"/>
    <property type="evidence" value="ECO:0007669"/>
    <property type="project" value="UniProtKB-ARBA"/>
</dbReference>
<proteinExistence type="inferred from homology"/>
<dbReference type="PROSITE" id="PS50021">
    <property type="entry name" value="CH"/>
    <property type="match status" value="1"/>
</dbReference>
<dbReference type="SUPFAM" id="SSF140612">
    <property type="entry name" value="EB1 dimerisation domain-like"/>
    <property type="match status" value="1"/>
</dbReference>
<dbReference type="GO" id="GO:0051233">
    <property type="term" value="C:spindle midzone"/>
    <property type="evidence" value="ECO:0007669"/>
    <property type="project" value="UniProtKB-ARBA"/>
</dbReference>
<dbReference type="GO" id="GO:0030473">
    <property type="term" value="P:nuclear migration along microtubule"/>
    <property type="evidence" value="ECO:0007669"/>
    <property type="project" value="UniProtKB-ARBA"/>
</dbReference>
<keyword evidence="7" id="KW-0206">Cytoskeleton</keyword>
<evidence type="ECO:0000256" key="1">
    <source>
        <dbReference type="ARBA" id="ARBA00004245"/>
    </source>
</evidence>
<dbReference type="PROSITE" id="PS51230">
    <property type="entry name" value="EB1_C"/>
    <property type="match status" value="1"/>
</dbReference>
<dbReference type="InterPro" id="IPR027328">
    <property type="entry name" value="MAPRE"/>
</dbReference>
<dbReference type="FunFam" id="1.10.418.10:FF:000028">
    <property type="entry name" value="RP/EB family microtubule-associated protein"/>
    <property type="match status" value="1"/>
</dbReference>
<evidence type="ECO:0000259" key="11">
    <source>
        <dbReference type="PROSITE" id="PS50021"/>
    </source>
</evidence>
<dbReference type="Pfam" id="PF03271">
    <property type="entry name" value="EB1"/>
    <property type="match status" value="1"/>
</dbReference>
<dbReference type="InterPro" id="IPR001715">
    <property type="entry name" value="CH_dom"/>
</dbReference>
<dbReference type="Gene3D" id="1.20.5.1430">
    <property type="match status" value="1"/>
</dbReference>
<evidence type="ECO:0000256" key="8">
    <source>
        <dbReference type="ARBA" id="ARBA00023306"/>
    </source>
</evidence>
<gene>
    <name evidence="13" type="ORF">BMF94_5547</name>
</gene>
<evidence type="ECO:0000313" key="14">
    <source>
        <dbReference type="Proteomes" id="UP000237144"/>
    </source>
</evidence>
<name>A0A2S5B3B1_9BASI</name>
<keyword evidence="8" id="KW-0131">Cell cycle</keyword>
<evidence type="ECO:0000256" key="3">
    <source>
        <dbReference type="ARBA" id="ARBA00022490"/>
    </source>
</evidence>
<comment type="caution">
    <text evidence="13">The sequence shown here is derived from an EMBL/GenBank/DDBJ whole genome shotgun (WGS) entry which is preliminary data.</text>
</comment>
<dbReference type="OrthoDB" id="2119228at2759"/>
<dbReference type="InterPro" id="IPR036872">
    <property type="entry name" value="CH_dom_sf"/>
</dbReference>